<evidence type="ECO:0000256" key="1">
    <source>
        <dbReference type="SAM" id="Phobius"/>
    </source>
</evidence>
<feature type="transmembrane region" description="Helical" evidence="1">
    <location>
        <begin position="357"/>
        <end position="376"/>
    </location>
</feature>
<sequence length="725" mass="81372">MKTKYLSQDERELGLKYFFRWATFNGLGFSFLGDTIIYLMAIHFGASNLQLGYISSAIQVSGIMLLIVPRLIAGQKLVQVIFYSWLFRGLICLLYAMLFWFSGQTAVRIILVLYTLFCAIRTVGMSVISPIQQMLSTSSTMGETVVVFSNRFQSSRFLSQLLSFVLLSFKSMTAGIGGYLSLMLMGISTNTIAAFCLKKIPCRETVEYRKGQNIFRILYQSLCNRERALTLIVRWQSLSLMIGLSFIIPFLRKLGNFPPNLIFLFTLTGALAIILAGHALRPFTDRIGSRPVLIVASFLLAALSLIWCVIPPDSPQWYFFLLGFPTIFLQGTLYLLSSRLELRSIPESDKVGYASMLNFFSAIVSLGIGLFAGYLADLGESIPLSGLNPFGLTFFIAVMLSIHIGILSFFLEDAGSLSVRDTAQILFSARNLKAFLNVHQLHLTSDINKRKSILLSISKADAGVAVDEMRKILRNPLSVEKGEILKFLFAYPKSRLLPDLLREAADEYSYHRETAIFALGAYPGKRVEEVLVPLLQHPVPAVRSNAAKSLARVGNISTLPQVNRLAADASLGLTDRMNYLIALSIMDHKGCYLEGIFDITGKTHAGTQEQTMLSLAAKMLDMQPALADLYQEENLQKGAGLDILLEEAKPLKPFFDDTSRLQQYYQRQEYRQIWRWCHEQLALHEIHESKEKLRFLTHAIGQYDVECANADNSLAVLYFSYQILS</sequence>
<feature type="transmembrane region" description="Helical" evidence="1">
    <location>
        <begin position="231"/>
        <end position="251"/>
    </location>
</feature>
<dbReference type="PANTHER" id="PTHR23526:SF2">
    <property type="entry name" value="MAJOR FACILITATOR SUPERFAMILY (MFS) PROFILE DOMAIN-CONTAINING PROTEIN"/>
    <property type="match status" value="1"/>
</dbReference>
<protein>
    <recommendedName>
        <fullName evidence="4">MFS transporter</fullName>
    </recommendedName>
</protein>
<dbReference type="Pfam" id="PF13646">
    <property type="entry name" value="HEAT_2"/>
    <property type="match status" value="1"/>
</dbReference>
<gene>
    <name evidence="2" type="ORF">CSB45_09360</name>
</gene>
<dbReference type="Gene3D" id="1.20.1250.20">
    <property type="entry name" value="MFS general substrate transporter like domains"/>
    <property type="match status" value="1"/>
</dbReference>
<keyword evidence="1" id="KW-0472">Membrane</keyword>
<reference evidence="2 3" key="1">
    <citation type="submission" date="2017-10" db="EMBL/GenBank/DDBJ databases">
        <title>Novel microbial diversity and functional potential in the marine mammal oral microbiome.</title>
        <authorList>
            <person name="Dudek N.K."/>
            <person name="Sun C.L."/>
            <person name="Burstein D."/>
            <person name="Kantor R.S."/>
            <person name="Aliaga Goltsman D.S."/>
            <person name="Bik E.M."/>
            <person name="Thomas B.C."/>
            <person name="Banfield J.F."/>
            <person name="Relman D.A."/>
        </authorList>
    </citation>
    <scope>NUCLEOTIDE SEQUENCE [LARGE SCALE GENOMIC DNA]</scope>
    <source>
        <strain evidence="2">DOLZORAL124_49_17</strain>
    </source>
</reference>
<dbReference type="InterPro" id="IPR036259">
    <property type="entry name" value="MFS_trans_sf"/>
</dbReference>
<name>A0A2G6E458_9BACT</name>
<dbReference type="PANTHER" id="PTHR23526">
    <property type="entry name" value="INTEGRAL MEMBRANE TRANSPORT PROTEIN-RELATED"/>
    <property type="match status" value="1"/>
</dbReference>
<keyword evidence="1" id="KW-0812">Transmembrane</keyword>
<dbReference type="InterPro" id="IPR011989">
    <property type="entry name" value="ARM-like"/>
</dbReference>
<keyword evidence="1" id="KW-1133">Transmembrane helix</keyword>
<evidence type="ECO:0008006" key="4">
    <source>
        <dbReference type="Google" id="ProtNLM"/>
    </source>
</evidence>
<feature type="transmembrane region" description="Helical" evidence="1">
    <location>
        <begin position="257"/>
        <end position="280"/>
    </location>
</feature>
<feature type="transmembrane region" description="Helical" evidence="1">
    <location>
        <begin position="388"/>
        <end position="411"/>
    </location>
</feature>
<feature type="transmembrane region" description="Helical" evidence="1">
    <location>
        <begin position="21"/>
        <end position="44"/>
    </location>
</feature>
<accession>A0A2G6E458</accession>
<dbReference type="AlphaFoldDB" id="A0A2G6E458"/>
<feature type="transmembrane region" description="Helical" evidence="1">
    <location>
        <begin position="80"/>
        <end position="101"/>
    </location>
</feature>
<feature type="transmembrane region" description="Helical" evidence="1">
    <location>
        <begin position="316"/>
        <end position="336"/>
    </location>
</feature>
<dbReference type="Proteomes" id="UP000229740">
    <property type="component" value="Unassembled WGS sequence"/>
</dbReference>
<organism evidence="2 3">
    <name type="scientific">candidate division KSB3 bacterium</name>
    <dbReference type="NCBI Taxonomy" id="2044937"/>
    <lineage>
        <taxon>Bacteria</taxon>
        <taxon>candidate division KSB3</taxon>
    </lineage>
</organism>
<feature type="transmembrane region" description="Helical" evidence="1">
    <location>
        <begin position="107"/>
        <end position="128"/>
    </location>
</feature>
<dbReference type="CDD" id="cd06174">
    <property type="entry name" value="MFS"/>
    <property type="match status" value="1"/>
</dbReference>
<evidence type="ECO:0000313" key="2">
    <source>
        <dbReference type="EMBL" id="PID56863.1"/>
    </source>
</evidence>
<dbReference type="SUPFAM" id="SSF103473">
    <property type="entry name" value="MFS general substrate transporter"/>
    <property type="match status" value="1"/>
</dbReference>
<feature type="transmembrane region" description="Helical" evidence="1">
    <location>
        <begin position="179"/>
        <end position="197"/>
    </location>
</feature>
<feature type="transmembrane region" description="Helical" evidence="1">
    <location>
        <begin position="292"/>
        <end position="310"/>
    </location>
</feature>
<dbReference type="EMBL" id="PDPS01000030">
    <property type="protein sequence ID" value="PID56863.1"/>
    <property type="molecule type" value="Genomic_DNA"/>
</dbReference>
<comment type="caution">
    <text evidence="2">The sequence shown here is derived from an EMBL/GenBank/DDBJ whole genome shotgun (WGS) entry which is preliminary data.</text>
</comment>
<dbReference type="SUPFAM" id="SSF48371">
    <property type="entry name" value="ARM repeat"/>
    <property type="match status" value="1"/>
</dbReference>
<dbReference type="InterPro" id="IPR052528">
    <property type="entry name" value="Sugar_transport-like"/>
</dbReference>
<dbReference type="Gene3D" id="1.25.10.10">
    <property type="entry name" value="Leucine-rich Repeat Variant"/>
    <property type="match status" value="1"/>
</dbReference>
<proteinExistence type="predicted"/>
<dbReference type="InterPro" id="IPR016024">
    <property type="entry name" value="ARM-type_fold"/>
</dbReference>
<evidence type="ECO:0000313" key="3">
    <source>
        <dbReference type="Proteomes" id="UP000229740"/>
    </source>
</evidence>